<dbReference type="AlphaFoldDB" id="A0A3N4YQ07"/>
<evidence type="ECO:0000313" key="2">
    <source>
        <dbReference type="Proteomes" id="UP000280501"/>
    </source>
</evidence>
<dbReference type="EMBL" id="RKQZ01000001">
    <property type="protein sequence ID" value="RPF23139.1"/>
    <property type="molecule type" value="Genomic_DNA"/>
</dbReference>
<evidence type="ECO:0000313" key="1">
    <source>
        <dbReference type="EMBL" id="RPF23139.1"/>
    </source>
</evidence>
<comment type="caution">
    <text evidence="1">The sequence shown here is derived from an EMBL/GenBank/DDBJ whole genome shotgun (WGS) entry which is preliminary data.</text>
</comment>
<reference evidence="1 2" key="1">
    <citation type="submission" date="2018-11" db="EMBL/GenBank/DDBJ databases">
        <title>Sequencing the genomes of 1000 actinobacteria strains.</title>
        <authorList>
            <person name="Klenk H.-P."/>
        </authorList>
    </citation>
    <scope>NUCLEOTIDE SEQUENCE [LARGE SCALE GENOMIC DNA]</scope>
    <source>
        <strain evidence="1 2">DSM 15700</strain>
    </source>
</reference>
<keyword evidence="2" id="KW-1185">Reference proteome</keyword>
<name>A0A3N4YQ07_9MICO</name>
<accession>A0A3N4YQ07</accession>
<gene>
    <name evidence="1" type="ORF">EDD34_3820</name>
</gene>
<proteinExistence type="predicted"/>
<sequence>MLVHVRFLGKDPASEQDGSPTLFATDRTDRATYIVQGWKVRDAQVRQEVGDVPEHEDIIEVPEEVLVMWARRYQRVASL</sequence>
<dbReference type="Proteomes" id="UP000280501">
    <property type="component" value="Unassembled WGS sequence"/>
</dbReference>
<organism evidence="1 2">
    <name type="scientific">Myceligenerans xiligouense</name>
    <dbReference type="NCBI Taxonomy" id="253184"/>
    <lineage>
        <taxon>Bacteria</taxon>
        <taxon>Bacillati</taxon>
        <taxon>Actinomycetota</taxon>
        <taxon>Actinomycetes</taxon>
        <taxon>Micrococcales</taxon>
        <taxon>Promicromonosporaceae</taxon>
        <taxon>Myceligenerans</taxon>
    </lineage>
</organism>
<protein>
    <submittedName>
        <fullName evidence="1">Uncharacterized protein</fullName>
    </submittedName>
</protein>